<dbReference type="Pfam" id="PF23611">
    <property type="entry name" value="zf-C2H2_16"/>
    <property type="match status" value="2"/>
</dbReference>
<evidence type="ECO:0000256" key="3">
    <source>
        <dbReference type="ARBA" id="ARBA00022737"/>
    </source>
</evidence>
<dbReference type="Proteomes" id="UP000828390">
    <property type="component" value="Unassembled WGS sequence"/>
</dbReference>
<dbReference type="PANTHER" id="PTHR24394:SF44">
    <property type="entry name" value="ZINC FINGER PROTEIN 271-LIKE"/>
    <property type="match status" value="1"/>
</dbReference>
<proteinExistence type="predicted"/>
<dbReference type="PANTHER" id="PTHR24394">
    <property type="entry name" value="ZINC FINGER PROTEIN"/>
    <property type="match status" value="1"/>
</dbReference>
<name>A0A9D4G9M0_DREPO</name>
<dbReference type="SUPFAM" id="SSF57667">
    <property type="entry name" value="beta-beta-alpha zinc fingers"/>
    <property type="match status" value="3"/>
</dbReference>
<feature type="domain" description="C2H2-type" evidence="9">
    <location>
        <begin position="482"/>
        <end position="509"/>
    </location>
</feature>
<reference evidence="10" key="2">
    <citation type="submission" date="2020-11" db="EMBL/GenBank/DDBJ databases">
        <authorList>
            <person name="McCartney M.A."/>
            <person name="Auch B."/>
            <person name="Kono T."/>
            <person name="Mallez S."/>
            <person name="Becker A."/>
            <person name="Gohl D.M."/>
            <person name="Silverstein K.A.T."/>
            <person name="Koren S."/>
            <person name="Bechman K.B."/>
            <person name="Herman A."/>
            <person name="Abrahante J.E."/>
            <person name="Garbe J."/>
        </authorList>
    </citation>
    <scope>NUCLEOTIDE SEQUENCE</scope>
    <source>
        <strain evidence="10">Duluth1</strain>
        <tissue evidence="10">Whole animal</tissue>
    </source>
</reference>
<keyword evidence="5" id="KW-0862">Zinc</keyword>
<protein>
    <recommendedName>
        <fullName evidence="9">C2H2-type domain-containing protein</fullName>
    </recommendedName>
</protein>
<evidence type="ECO:0000313" key="10">
    <source>
        <dbReference type="EMBL" id="KAH3809972.1"/>
    </source>
</evidence>
<keyword evidence="3" id="KW-0677">Repeat</keyword>
<comment type="caution">
    <text evidence="10">The sequence shown here is derived from an EMBL/GenBank/DDBJ whole genome shotgun (WGS) entry which is preliminary data.</text>
</comment>
<evidence type="ECO:0000313" key="11">
    <source>
        <dbReference type="Proteomes" id="UP000828390"/>
    </source>
</evidence>
<dbReference type="InterPro" id="IPR036236">
    <property type="entry name" value="Znf_C2H2_sf"/>
</dbReference>
<keyword evidence="11" id="KW-1185">Reference proteome</keyword>
<dbReference type="InterPro" id="IPR013087">
    <property type="entry name" value="Znf_C2H2_type"/>
</dbReference>
<evidence type="ECO:0000256" key="5">
    <source>
        <dbReference type="ARBA" id="ARBA00022833"/>
    </source>
</evidence>
<reference evidence="10" key="1">
    <citation type="journal article" date="2019" name="bioRxiv">
        <title>The Genome of the Zebra Mussel, Dreissena polymorpha: A Resource for Invasive Species Research.</title>
        <authorList>
            <person name="McCartney M.A."/>
            <person name="Auch B."/>
            <person name="Kono T."/>
            <person name="Mallez S."/>
            <person name="Zhang Y."/>
            <person name="Obille A."/>
            <person name="Becker A."/>
            <person name="Abrahante J.E."/>
            <person name="Garbe J."/>
            <person name="Badalamenti J.P."/>
            <person name="Herman A."/>
            <person name="Mangelson H."/>
            <person name="Liachko I."/>
            <person name="Sullivan S."/>
            <person name="Sone E.D."/>
            <person name="Koren S."/>
            <person name="Silverstein K.A.T."/>
            <person name="Beckman K.B."/>
            <person name="Gohl D.M."/>
        </authorList>
    </citation>
    <scope>NUCLEOTIDE SEQUENCE</scope>
    <source>
        <strain evidence="10">Duluth1</strain>
        <tissue evidence="10">Whole animal</tissue>
    </source>
</reference>
<dbReference type="FunFam" id="3.30.160.60:FF:002370">
    <property type="match status" value="1"/>
</dbReference>
<evidence type="ECO:0000256" key="7">
    <source>
        <dbReference type="PROSITE-ProRule" id="PRU00042"/>
    </source>
</evidence>
<evidence type="ECO:0000256" key="2">
    <source>
        <dbReference type="ARBA" id="ARBA00022723"/>
    </source>
</evidence>
<dbReference type="FunFam" id="3.30.160.60:FF:000072">
    <property type="entry name" value="zinc finger protein 143 isoform X1"/>
    <property type="match status" value="1"/>
</dbReference>
<evidence type="ECO:0000256" key="8">
    <source>
        <dbReference type="SAM" id="MobiDB-lite"/>
    </source>
</evidence>
<dbReference type="GO" id="GO:0000981">
    <property type="term" value="F:DNA-binding transcription factor activity, RNA polymerase II-specific"/>
    <property type="evidence" value="ECO:0007669"/>
    <property type="project" value="TreeGrafter"/>
</dbReference>
<dbReference type="PROSITE" id="PS00028">
    <property type="entry name" value="ZINC_FINGER_C2H2_1"/>
    <property type="match status" value="4"/>
</dbReference>
<feature type="region of interest" description="Disordered" evidence="8">
    <location>
        <begin position="345"/>
        <end position="364"/>
    </location>
</feature>
<organism evidence="10 11">
    <name type="scientific">Dreissena polymorpha</name>
    <name type="common">Zebra mussel</name>
    <name type="synonym">Mytilus polymorpha</name>
    <dbReference type="NCBI Taxonomy" id="45954"/>
    <lineage>
        <taxon>Eukaryota</taxon>
        <taxon>Metazoa</taxon>
        <taxon>Spiralia</taxon>
        <taxon>Lophotrochozoa</taxon>
        <taxon>Mollusca</taxon>
        <taxon>Bivalvia</taxon>
        <taxon>Autobranchia</taxon>
        <taxon>Heteroconchia</taxon>
        <taxon>Euheterodonta</taxon>
        <taxon>Imparidentia</taxon>
        <taxon>Neoheterodontei</taxon>
        <taxon>Myida</taxon>
        <taxon>Dreissenoidea</taxon>
        <taxon>Dreissenidae</taxon>
        <taxon>Dreissena</taxon>
    </lineage>
</organism>
<keyword evidence="6" id="KW-0539">Nucleus</keyword>
<dbReference type="SMART" id="SM00355">
    <property type="entry name" value="ZnF_C2H2"/>
    <property type="match status" value="6"/>
</dbReference>
<feature type="domain" description="C2H2-type" evidence="9">
    <location>
        <begin position="454"/>
        <end position="481"/>
    </location>
</feature>
<feature type="domain" description="C2H2-type" evidence="9">
    <location>
        <begin position="510"/>
        <end position="537"/>
    </location>
</feature>
<comment type="subcellular location">
    <subcellularLocation>
        <location evidence="1">Nucleus</location>
    </subcellularLocation>
</comment>
<dbReference type="GO" id="GO:0005634">
    <property type="term" value="C:nucleus"/>
    <property type="evidence" value="ECO:0007669"/>
    <property type="project" value="UniProtKB-SubCell"/>
</dbReference>
<dbReference type="InterPro" id="IPR056438">
    <property type="entry name" value="Znf-C2H2_CTCF"/>
</dbReference>
<feature type="domain" description="C2H2-type" evidence="9">
    <location>
        <begin position="426"/>
        <end position="453"/>
    </location>
</feature>
<dbReference type="FunFam" id="3.30.160.60:FF:002452">
    <property type="entry name" value="zinc finger protein 142 isoform X4"/>
    <property type="match status" value="1"/>
</dbReference>
<keyword evidence="2" id="KW-0479">Metal-binding</keyword>
<evidence type="ECO:0000256" key="4">
    <source>
        <dbReference type="ARBA" id="ARBA00022771"/>
    </source>
</evidence>
<dbReference type="PROSITE" id="PS50157">
    <property type="entry name" value="ZINC_FINGER_C2H2_2"/>
    <property type="match status" value="6"/>
</dbReference>
<dbReference type="AlphaFoldDB" id="A0A9D4G9M0"/>
<dbReference type="EMBL" id="JAIWYP010000006">
    <property type="protein sequence ID" value="KAH3809972.1"/>
    <property type="molecule type" value="Genomic_DNA"/>
</dbReference>
<evidence type="ECO:0000256" key="1">
    <source>
        <dbReference type="ARBA" id="ARBA00004123"/>
    </source>
</evidence>
<feature type="domain" description="C2H2-type" evidence="9">
    <location>
        <begin position="538"/>
        <end position="565"/>
    </location>
</feature>
<dbReference type="Pfam" id="PF00096">
    <property type="entry name" value="zf-C2H2"/>
    <property type="match status" value="2"/>
</dbReference>
<dbReference type="GO" id="GO:0008270">
    <property type="term" value="F:zinc ion binding"/>
    <property type="evidence" value="ECO:0007669"/>
    <property type="project" value="UniProtKB-KW"/>
</dbReference>
<gene>
    <name evidence="10" type="ORF">DPMN_138354</name>
</gene>
<dbReference type="FunFam" id="3.30.160.60:FF:000448">
    <property type="entry name" value="RE1-silencing transcription factor A"/>
    <property type="match status" value="2"/>
</dbReference>
<evidence type="ECO:0000256" key="6">
    <source>
        <dbReference type="ARBA" id="ARBA00023242"/>
    </source>
</evidence>
<dbReference type="FunFam" id="3.30.160.60:FF:000446">
    <property type="entry name" value="Zinc finger protein"/>
    <property type="match status" value="1"/>
</dbReference>
<evidence type="ECO:0000259" key="9">
    <source>
        <dbReference type="PROSITE" id="PS50157"/>
    </source>
</evidence>
<feature type="domain" description="C2H2-type" evidence="9">
    <location>
        <begin position="403"/>
        <end position="425"/>
    </location>
</feature>
<accession>A0A9D4G9M0</accession>
<keyword evidence="4 7" id="KW-0863">Zinc-finger</keyword>
<sequence length="584" mass="66369">MSKRKTDSNTRESDMDSVSVICKDFNSTTQTSINTISPRVSTETLNSDQTINDLNSVCVKIETDELCNMATDFYSVCAEREQVLFENRHPDCKKQDGFNLIHEQTGSQCLQLDQDNTKQYGLTSECVKSEQAECEVMHQDVIRQACFNSVCVNKITTDNSNAYTAQDEHHSVCWKTHQSLNPNTDQRYITTSDLNADTENGNIAANDNNALSGYTYSKTSKNQAKLADLNAVFLTREENNLSNIDQFCAGQTVVVKRTKIDHFSNPTVGRHSSVEKDDSEICIERDKRKSKSCHSTDSASKKVRGQGLSKGVVQPRCVPARVKAVTWTVPLSLEPAKMKLEEKGDPVKKVKRMKKAKTPEKDKTEYSLQERNLASYCGECKKEFAGDCPVHGPYNDIPDKEVCSKAFKRSGDFEKHMRIHTEEGPYKCEECGYSCKFRSHLKMHMTIHTGERPYKCKECSYSCKLRGHLKIHMRIHTEERPYKCEVCSKAFNQRGGLKTHMMIHTEKRPCKCDVCGYASNHSGHFKTHMMMHTREKPYKCEVCGYACNQSCHLKRHMPIHAGTTQYKYEESLKGVVIHVTRVVT</sequence>
<dbReference type="Gene3D" id="3.30.160.60">
    <property type="entry name" value="Classic Zinc Finger"/>
    <property type="match status" value="6"/>
</dbReference>